<organism evidence="5 6">
    <name type="scientific">Trichoderma asperellum</name>
    <name type="common">Filamentous fungus</name>
    <dbReference type="NCBI Taxonomy" id="101201"/>
    <lineage>
        <taxon>Eukaryota</taxon>
        <taxon>Fungi</taxon>
        <taxon>Dikarya</taxon>
        <taxon>Ascomycota</taxon>
        <taxon>Pezizomycotina</taxon>
        <taxon>Sordariomycetes</taxon>
        <taxon>Hypocreomycetidae</taxon>
        <taxon>Hypocreales</taxon>
        <taxon>Hypocreaceae</taxon>
        <taxon>Trichoderma</taxon>
    </lineage>
</organism>
<feature type="domain" description="Carrier" evidence="4">
    <location>
        <begin position="1"/>
        <end position="51"/>
    </location>
</feature>
<dbReference type="PANTHER" id="PTHR44845:SF4">
    <property type="entry name" value="NONRIBOSOMAL PEPTIDE SYNTHASE INPA"/>
    <property type="match status" value="1"/>
</dbReference>
<dbReference type="Gene3D" id="3.40.50.720">
    <property type="entry name" value="NAD(P)-binding Rossmann-like Domain"/>
    <property type="match status" value="1"/>
</dbReference>
<gene>
    <name evidence="5" type="ORF">TASIC1_0012016600</name>
</gene>
<reference evidence="5 6" key="1">
    <citation type="submission" date="2020-07" db="EMBL/GenBank/DDBJ databases">
        <title>Trichoderma asperellum IC-1 whole genome shotgun sequence.</title>
        <authorList>
            <person name="Kanamasa S."/>
            <person name="Takahashi H."/>
        </authorList>
    </citation>
    <scope>NUCLEOTIDE SEQUENCE [LARGE SCALE GENOMIC DNA]</scope>
    <source>
        <strain evidence="5 6">IC-1</strain>
    </source>
</reference>
<dbReference type="InterPro" id="IPR006162">
    <property type="entry name" value="Ppantetheine_attach_site"/>
</dbReference>
<feature type="region of interest" description="Disordered" evidence="3">
    <location>
        <begin position="351"/>
        <end position="376"/>
    </location>
</feature>
<accession>A0A6V8R972</accession>
<sequence>MSFLQCGGDSLGAILLSKALKTEFNLPTTVPQLLRRETTIQYLATLLEQHESGQTVDGPQMNIATILESWVARLGNVSINVPRSHSLGTRGPQVLLTGATGYLGTHILGELFNNHHVSKIVVLVRASDIDIAKERVRKVAITAGWWQKSAFCRVEVWVGNLAEPRLGLQEEQWAEMSNIDTIIHNGAVVHYGAGYDVLERANVISTFHLLEVALQSQRLRTFIFISGGIKKSPDQSEADYQQTLIESEGYSQTKYVSEQLTLAAGRLCNEMIHTHDEELSRTFMVIKPGYIIGDEVAGLSNTDDFIWKLVAGAVRMGSFPSDPPDYWLDIAEVTYVARHITYQALLRASNASSGPITPPRSIHSGCSSPSHEDAHENRTVNSTVIFDDLSRGLPVHRFWHAIQSQAQISLKQLNWDSWIGQANADLERDKEAHPLWSIQQHLGPSLGSGTPANEVRLRSMEASGALNEVEAAVRRCVEYLCNIQFIVLPFKEMSLHHSYVNSNGSGAHPDPREAAAGAK</sequence>
<evidence type="ECO:0000256" key="3">
    <source>
        <dbReference type="SAM" id="MobiDB-lite"/>
    </source>
</evidence>
<dbReference type="OrthoDB" id="4895341at2759"/>
<evidence type="ECO:0000256" key="1">
    <source>
        <dbReference type="ARBA" id="ARBA00022450"/>
    </source>
</evidence>
<dbReference type="Pfam" id="PF07993">
    <property type="entry name" value="NAD_binding_4"/>
    <property type="match status" value="1"/>
</dbReference>
<keyword evidence="2" id="KW-0597">Phosphoprotein</keyword>
<dbReference type="InterPro" id="IPR036291">
    <property type="entry name" value="NAD(P)-bd_dom_sf"/>
</dbReference>
<dbReference type="InterPro" id="IPR013120">
    <property type="entry name" value="FAR_NAD-bd"/>
</dbReference>
<comment type="caution">
    <text evidence="5">The sequence shown here is derived from an EMBL/GenBank/DDBJ whole genome shotgun (WGS) entry which is preliminary data.</text>
</comment>
<proteinExistence type="predicted"/>
<dbReference type="SUPFAM" id="SSF51735">
    <property type="entry name" value="NAD(P)-binding Rossmann-fold domains"/>
    <property type="match status" value="1"/>
</dbReference>
<dbReference type="InterPro" id="IPR036736">
    <property type="entry name" value="ACP-like_sf"/>
</dbReference>
<name>A0A6V8R972_TRIAP</name>
<dbReference type="InterPro" id="IPR009081">
    <property type="entry name" value="PP-bd_ACP"/>
</dbReference>
<dbReference type="Proteomes" id="UP000517252">
    <property type="component" value="Unassembled WGS sequence"/>
</dbReference>
<evidence type="ECO:0000256" key="2">
    <source>
        <dbReference type="ARBA" id="ARBA00022553"/>
    </source>
</evidence>
<evidence type="ECO:0000313" key="5">
    <source>
        <dbReference type="EMBL" id="GFP59163.1"/>
    </source>
</evidence>
<keyword evidence="1" id="KW-0596">Phosphopantetheine</keyword>
<dbReference type="AlphaFoldDB" id="A0A6V8R972"/>
<evidence type="ECO:0000313" key="6">
    <source>
        <dbReference type="Proteomes" id="UP000517252"/>
    </source>
</evidence>
<protein>
    <submittedName>
        <fullName evidence="5">Nonribosomal peptide synthetase lcsA</fullName>
    </submittedName>
</protein>
<dbReference type="PANTHER" id="PTHR44845">
    <property type="entry name" value="CARRIER DOMAIN-CONTAINING PROTEIN"/>
    <property type="match status" value="1"/>
</dbReference>
<dbReference type="EMBL" id="BLZH01000012">
    <property type="protein sequence ID" value="GFP59163.1"/>
    <property type="molecule type" value="Genomic_DNA"/>
</dbReference>
<evidence type="ECO:0000259" key="4">
    <source>
        <dbReference type="PROSITE" id="PS50075"/>
    </source>
</evidence>
<dbReference type="PROSITE" id="PS50075">
    <property type="entry name" value="CARRIER"/>
    <property type="match status" value="1"/>
</dbReference>
<dbReference type="PROSITE" id="PS00012">
    <property type="entry name" value="PHOSPHOPANTETHEINE"/>
    <property type="match status" value="1"/>
</dbReference>
<dbReference type="Gene3D" id="1.10.1200.10">
    <property type="entry name" value="ACP-like"/>
    <property type="match status" value="1"/>
</dbReference>